<evidence type="ECO:0000256" key="1">
    <source>
        <dbReference type="SAM" id="MobiDB-lite"/>
    </source>
</evidence>
<gene>
    <name evidence="3 4" type="primary">LOC108732875</name>
</gene>
<protein>
    <submittedName>
        <fullName evidence="3 4">Uncharacterized protein LOC108732875</fullName>
    </submittedName>
</protein>
<dbReference type="AlphaFoldDB" id="A0A1W4WH79"/>
<accession>A0A1W4WH79</accession>
<evidence type="ECO:0000313" key="3">
    <source>
        <dbReference type="RefSeq" id="XP_018319370.1"/>
    </source>
</evidence>
<feature type="region of interest" description="Disordered" evidence="1">
    <location>
        <begin position="1"/>
        <end position="59"/>
    </location>
</feature>
<dbReference type="RefSeq" id="XP_018319370.1">
    <property type="nucleotide sequence ID" value="XM_018463868.2"/>
</dbReference>
<evidence type="ECO:0000313" key="4">
    <source>
        <dbReference type="RefSeq" id="XP_018319371.1"/>
    </source>
</evidence>
<sequence length="361" mass="40738">MARKRRRGASSAGKRQPKVTKRLPESNNTEIVYEGCSDNSNGTVSAATTDQASSSENSNLEMKIVTEGVHKKFGKFRCVIEETEDPLKIDNTQNEIAYVNTEETFVDSEVKPFLENETFAVEEVHTCSSEDVLNEENVEIITVEDNSISSDQTGTIYITLDENEKGVGSFKNTNEHFVKENEKQNDDLLEISNFVKNHEDNGIIECNIVNNEGITINNDEYIANNEDNAIKNEENSDNKETIIDREDILNTETINQGIVAEDDTEEGIVYMHEEELQLEEIVDNEEELKIANKLSALNVNVENENMDVIDNNDDSQKSHEIVYDMENLGFELTIECGPEEVVPTEQEIEYGNGDKMKEVSE</sequence>
<reference evidence="3 4" key="1">
    <citation type="submission" date="2025-04" db="UniProtKB">
        <authorList>
            <consortium name="RefSeq"/>
        </authorList>
    </citation>
    <scope>IDENTIFICATION</scope>
    <source>
        <tissue evidence="3 4">Entire body</tissue>
    </source>
</reference>
<name>A0A1W4WH79_AGRPL</name>
<organism evidence="2 3">
    <name type="scientific">Agrilus planipennis</name>
    <name type="common">Emerald ash borer</name>
    <name type="synonym">Agrilus marcopoli</name>
    <dbReference type="NCBI Taxonomy" id="224129"/>
    <lineage>
        <taxon>Eukaryota</taxon>
        <taxon>Metazoa</taxon>
        <taxon>Ecdysozoa</taxon>
        <taxon>Arthropoda</taxon>
        <taxon>Hexapoda</taxon>
        <taxon>Insecta</taxon>
        <taxon>Pterygota</taxon>
        <taxon>Neoptera</taxon>
        <taxon>Endopterygota</taxon>
        <taxon>Coleoptera</taxon>
        <taxon>Polyphaga</taxon>
        <taxon>Elateriformia</taxon>
        <taxon>Buprestoidea</taxon>
        <taxon>Buprestidae</taxon>
        <taxon>Agrilinae</taxon>
        <taxon>Agrilus</taxon>
    </lineage>
</organism>
<dbReference type="RefSeq" id="XP_018319371.1">
    <property type="nucleotide sequence ID" value="XM_018463869.2"/>
</dbReference>
<dbReference type="GeneID" id="108732875"/>
<dbReference type="KEGG" id="apln:108732875"/>
<evidence type="ECO:0000313" key="2">
    <source>
        <dbReference type="Proteomes" id="UP000192223"/>
    </source>
</evidence>
<proteinExistence type="predicted"/>
<dbReference type="Proteomes" id="UP000192223">
    <property type="component" value="Unplaced"/>
</dbReference>
<keyword evidence="2" id="KW-1185">Reference proteome</keyword>
<feature type="compositionally biased region" description="Polar residues" evidence="1">
    <location>
        <begin position="37"/>
        <end position="59"/>
    </location>
</feature>